<evidence type="ECO:0000256" key="5">
    <source>
        <dbReference type="SAM" id="Phobius"/>
    </source>
</evidence>
<keyword evidence="3 5" id="KW-1133">Transmembrane helix</keyword>
<evidence type="ECO:0000256" key="2">
    <source>
        <dbReference type="ARBA" id="ARBA00022692"/>
    </source>
</evidence>
<keyword evidence="2 5" id="KW-0812">Transmembrane</keyword>
<dbReference type="RefSeq" id="WP_317900577.1">
    <property type="nucleotide sequence ID" value="NZ_JAIRBC010000002.1"/>
</dbReference>
<proteinExistence type="predicted"/>
<sequence>METPWHLFLMAALYLFGGLMHFIKPRIYLRIMPRFLPNPELLVKLSGWAEIGIAIALCIPYFRNLAIWLLIAMLAIFLWVHFYMLSSKKAGAGVPQWILILRIPLQFVLMYWAFTYVTA</sequence>
<dbReference type="GO" id="GO:0030416">
    <property type="term" value="P:methylamine metabolic process"/>
    <property type="evidence" value="ECO:0007669"/>
    <property type="project" value="InterPro"/>
</dbReference>
<dbReference type="PANTHER" id="PTHR36974:SF1">
    <property type="entry name" value="DOXX FAMILY MEMBRANE PROTEIN"/>
    <property type="match status" value="1"/>
</dbReference>
<comment type="subcellular location">
    <subcellularLocation>
        <location evidence="1">Membrane</location>
        <topology evidence="1">Multi-pass membrane protein</topology>
    </subcellularLocation>
</comment>
<accession>A0AAE3ER39</accession>
<evidence type="ECO:0000259" key="6">
    <source>
        <dbReference type="Pfam" id="PF07291"/>
    </source>
</evidence>
<dbReference type="AlphaFoldDB" id="A0AAE3ER39"/>
<dbReference type="InterPro" id="IPR009908">
    <property type="entry name" value="Methylamine_util_MauE"/>
</dbReference>
<reference evidence="7" key="1">
    <citation type="submission" date="2023-02" db="EMBL/GenBank/DDBJ databases">
        <title>Genome of Flavobacteriaceae gen. nov. sp. strain F89.</title>
        <authorList>
            <person name="Wang Y."/>
        </authorList>
    </citation>
    <scope>NUCLEOTIDE SEQUENCE</scope>
    <source>
        <strain evidence="7">F89</strain>
    </source>
</reference>
<comment type="caution">
    <text evidence="7">The sequence shown here is derived from an EMBL/GenBank/DDBJ whole genome shotgun (WGS) entry which is preliminary data.</text>
</comment>
<name>A0AAE3ER39_9FLAO</name>
<evidence type="ECO:0000313" key="8">
    <source>
        <dbReference type="Proteomes" id="UP001200642"/>
    </source>
</evidence>
<keyword evidence="8" id="KW-1185">Reference proteome</keyword>
<keyword evidence="4 5" id="KW-0472">Membrane</keyword>
<evidence type="ECO:0000313" key="7">
    <source>
        <dbReference type="EMBL" id="MCG2459428.1"/>
    </source>
</evidence>
<protein>
    <recommendedName>
        <fullName evidence="6">Methylamine utilisation protein MauE domain-containing protein</fullName>
    </recommendedName>
</protein>
<evidence type="ECO:0000256" key="1">
    <source>
        <dbReference type="ARBA" id="ARBA00004141"/>
    </source>
</evidence>
<dbReference type="EMBL" id="JAIRBC010000002">
    <property type="protein sequence ID" value="MCG2459428.1"/>
    <property type="molecule type" value="Genomic_DNA"/>
</dbReference>
<dbReference type="Proteomes" id="UP001200642">
    <property type="component" value="Unassembled WGS sequence"/>
</dbReference>
<feature type="transmembrane region" description="Helical" evidence="5">
    <location>
        <begin position="68"/>
        <end position="85"/>
    </location>
</feature>
<evidence type="ECO:0000256" key="4">
    <source>
        <dbReference type="ARBA" id="ARBA00023136"/>
    </source>
</evidence>
<dbReference type="GO" id="GO:0016020">
    <property type="term" value="C:membrane"/>
    <property type="evidence" value="ECO:0007669"/>
    <property type="project" value="UniProtKB-SubCell"/>
</dbReference>
<feature type="domain" description="Methylamine utilisation protein MauE" evidence="6">
    <location>
        <begin position="8"/>
        <end position="89"/>
    </location>
</feature>
<dbReference type="Pfam" id="PF07291">
    <property type="entry name" value="MauE"/>
    <property type="match status" value="1"/>
</dbReference>
<feature type="transmembrane region" description="Helical" evidence="5">
    <location>
        <begin position="6"/>
        <end position="29"/>
    </location>
</feature>
<dbReference type="PANTHER" id="PTHR36974">
    <property type="entry name" value="MEMBRANE PROTEIN-RELATED"/>
    <property type="match status" value="1"/>
</dbReference>
<gene>
    <name evidence="7" type="ORF">K8352_01555</name>
</gene>
<evidence type="ECO:0000256" key="3">
    <source>
        <dbReference type="ARBA" id="ARBA00022989"/>
    </source>
</evidence>
<organism evidence="7 8">
    <name type="scientific">Cerina litoralis</name>
    <dbReference type="NCBI Taxonomy" id="2874477"/>
    <lineage>
        <taxon>Bacteria</taxon>
        <taxon>Pseudomonadati</taxon>
        <taxon>Bacteroidota</taxon>
        <taxon>Flavobacteriia</taxon>
        <taxon>Flavobacteriales</taxon>
        <taxon>Flavobacteriaceae</taxon>
        <taxon>Cerina</taxon>
    </lineage>
</organism>
<feature type="transmembrane region" description="Helical" evidence="5">
    <location>
        <begin position="97"/>
        <end position="114"/>
    </location>
</feature>